<name>A0AAP0MXJ3_9ROSI</name>
<dbReference type="Proteomes" id="UP001428341">
    <property type="component" value="Unassembled WGS sequence"/>
</dbReference>
<dbReference type="AlphaFoldDB" id="A0AAP0MXJ3"/>
<evidence type="ECO:0000313" key="2">
    <source>
        <dbReference type="Proteomes" id="UP001428341"/>
    </source>
</evidence>
<gene>
    <name evidence="1" type="ORF">WN944_012270</name>
</gene>
<keyword evidence="2" id="KW-1185">Reference proteome</keyword>
<accession>A0AAP0MXJ3</accession>
<comment type="caution">
    <text evidence="1">The sequence shown here is derived from an EMBL/GenBank/DDBJ whole genome shotgun (WGS) entry which is preliminary data.</text>
</comment>
<proteinExistence type="predicted"/>
<reference evidence="1 2" key="1">
    <citation type="submission" date="2024-05" db="EMBL/GenBank/DDBJ databases">
        <title>Haplotype-resolved chromosome-level genome assembly of Huyou (Citrus changshanensis).</title>
        <authorList>
            <person name="Miao C."/>
            <person name="Chen W."/>
            <person name="Wu Y."/>
            <person name="Wang L."/>
            <person name="Zhao S."/>
            <person name="Grierson D."/>
            <person name="Xu C."/>
            <person name="Chen K."/>
        </authorList>
    </citation>
    <scope>NUCLEOTIDE SEQUENCE [LARGE SCALE GENOMIC DNA]</scope>
    <source>
        <strain evidence="1">01-14</strain>
        <tissue evidence="1">Leaf</tissue>
    </source>
</reference>
<organism evidence="1 2">
    <name type="scientific">Citrus x changshan-huyou</name>
    <dbReference type="NCBI Taxonomy" id="2935761"/>
    <lineage>
        <taxon>Eukaryota</taxon>
        <taxon>Viridiplantae</taxon>
        <taxon>Streptophyta</taxon>
        <taxon>Embryophyta</taxon>
        <taxon>Tracheophyta</taxon>
        <taxon>Spermatophyta</taxon>
        <taxon>Magnoliopsida</taxon>
        <taxon>eudicotyledons</taxon>
        <taxon>Gunneridae</taxon>
        <taxon>Pentapetalae</taxon>
        <taxon>rosids</taxon>
        <taxon>malvids</taxon>
        <taxon>Sapindales</taxon>
        <taxon>Rutaceae</taxon>
        <taxon>Aurantioideae</taxon>
        <taxon>Citrus</taxon>
    </lineage>
</organism>
<sequence>MEGSGTVRTVCLNMQKQSESTNCNELDAVGNALVATVKKITVAHRQQQCWIHPKKKQGTFTLSLLRRLNSSIWRYNRNSGLH</sequence>
<evidence type="ECO:0000313" key="1">
    <source>
        <dbReference type="EMBL" id="KAK9223821.1"/>
    </source>
</evidence>
<protein>
    <submittedName>
        <fullName evidence="1">Uncharacterized protein</fullName>
    </submittedName>
</protein>
<dbReference type="EMBL" id="JBCGBO010000002">
    <property type="protein sequence ID" value="KAK9223821.1"/>
    <property type="molecule type" value="Genomic_DNA"/>
</dbReference>